<dbReference type="GO" id="GO:0052905">
    <property type="term" value="F:tRNA (guanosine(9)-N1)-methyltransferase activity"/>
    <property type="evidence" value="ECO:0007669"/>
    <property type="project" value="UniProtKB-EC"/>
</dbReference>
<dbReference type="GO" id="GO:0005634">
    <property type="term" value="C:nucleus"/>
    <property type="evidence" value="ECO:0007669"/>
    <property type="project" value="TreeGrafter"/>
</dbReference>
<evidence type="ECO:0000313" key="9">
    <source>
        <dbReference type="Proteomes" id="UP000007797"/>
    </source>
</evidence>
<feature type="compositionally biased region" description="Acidic residues" evidence="6">
    <location>
        <begin position="318"/>
        <end position="337"/>
    </location>
</feature>
<evidence type="ECO:0000256" key="2">
    <source>
        <dbReference type="ARBA" id="ARBA00022603"/>
    </source>
</evidence>
<dbReference type="OrthoDB" id="278300at2759"/>
<keyword evidence="9" id="KW-1185">Reference proteome</keyword>
<dbReference type="GO" id="GO:0000049">
    <property type="term" value="F:tRNA binding"/>
    <property type="evidence" value="ECO:0007669"/>
    <property type="project" value="TreeGrafter"/>
</dbReference>
<dbReference type="PANTHER" id="PTHR13563:SF13">
    <property type="entry name" value="TRNA METHYLTRANSFERASE 10 HOMOLOG A"/>
    <property type="match status" value="1"/>
</dbReference>
<evidence type="ECO:0000256" key="4">
    <source>
        <dbReference type="ARBA" id="ARBA00022691"/>
    </source>
</evidence>
<accession>F4PP99</accession>
<feature type="region of interest" description="Disordered" evidence="6">
    <location>
        <begin position="27"/>
        <end position="62"/>
    </location>
</feature>
<dbReference type="STRING" id="1054147.F4PP99"/>
<evidence type="ECO:0000256" key="5">
    <source>
        <dbReference type="ARBA" id="ARBA00048434"/>
    </source>
</evidence>
<dbReference type="InterPro" id="IPR028564">
    <property type="entry name" value="MT_TRM10-typ"/>
</dbReference>
<evidence type="ECO:0000256" key="6">
    <source>
        <dbReference type="SAM" id="MobiDB-lite"/>
    </source>
</evidence>
<feature type="region of interest" description="Disordered" evidence="6">
    <location>
        <begin position="82"/>
        <end position="126"/>
    </location>
</feature>
<evidence type="ECO:0000256" key="3">
    <source>
        <dbReference type="ARBA" id="ARBA00022679"/>
    </source>
</evidence>
<feature type="domain" description="SAM-dependent MTase TRM10-type" evidence="7">
    <location>
        <begin position="128"/>
        <end position="316"/>
    </location>
</feature>
<dbReference type="PANTHER" id="PTHR13563">
    <property type="entry name" value="TRNA (GUANINE-9-) METHYLTRANSFERASE"/>
    <property type="match status" value="1"/>
</dbReference>
<dbReference type="OMA" id="ALQAWFP"/>
<dbReference type="PROSITE" id="PS51675">
    <property type="entry name" value="SAM_MT_TRM10"/>
    <property type="match status" value="1"/>
</dbReference>
<evidence type="ECO:0000313" key="8">
    <source>
        <dbReference type="EMBL" id="EGG22212.1"/>
    </source>
</evidence>
<dbReference type="EMBL" id="GL883009">
    <property type="protein sequence ID" value="EGG22212.1"/>
    <property type="molecule type" value="Genomic_DNA"/>
</dbReference>
<evidence type="ECO:0000256" key="1">
    <source>
        <dbReference type="ARBA" id="ARBA00012797"/>
    </source>
</evidence>
<dbReference type="InterPro" id="IPR038459">
    <property type="entry name" value="MT_TRM10-typ_sf"/>
</dbReference>
<organism evidence="8 9">
    <name type="scientific">Cavenderia fasciculata</name>
    <name type="common">Slime mold</name>
    <name type="synonym">Dictyostelium fasciculatum</name>
    <dbReference type="NCBI Taxonomy" id="261658"/>
    <lineage>
        <taxon>Eukaryota</taxon>
        <taxon>Amoebozoa</taxon>
        <taxon>Evosea</taxon>
        <taxon>Eumycetozoa</taxon>
        <taxon>Dictyostelia</taxon>
        <taxon>Acytosteliales</taxon>
        <taxon>Cavenderiaceae</taxon>
        <taxon>Cavenderia</taxon>
    </lineage>
</organism>
<dbReference type="GeneID" id="14874713"/>
<feature type="region of interest" description="Disordered" evidence="6">
    <location>
        <begin position="312"/>
        <end position="375"/>
    </location>
</feature>
<keyword evidence="4" id="KW-0949">S-adenosyl-L-methionine</keyword>
<reference evidence="9" key="1">
    <citation type="journal article" date="2011" name="Genome Res.">
        <title>Phylogeny-wide analysis of social amoeba genomes highlights ancient origins for complex intercellular communication.</title>
        <authorList>
            <person name="Heidel A.J."/>
            <person name="Lawal H.M."/>
            <person name="Felder M."/>
            <person name="Schilde C."/>
            <person name="Helps N.R."/>
            <person name="Tunggal B."/>
            <person name="Rivero F."/>
            <person name="John U."/>
            <person name="Schleicher M."/>
            <person name="Eichinger L."/>
            <person name="Platzer M."/>
            <person name="Noegel A.A."/>
            <person name="Schaap P."/>
            <person name="Gloeckner G."/>
        </authorList>
    </citation>
    <scope>NUCLEOTIDE SEQUENCE [LARGE SCALE GENOMIC DNA]</scope>
    <source>
        <strain evidence="9">SH3</strain>
    </source>
</reference>
<dbReference type="AlphaFoldDB" id="F4PP99"/>
<feature type="compositionally biased region" description="Basic and acidic residues" evidence="6">
    <location>
        <begin position="116"/>
        <end position="126"/>
    </location>
</feature>
<keyword evidence="3" id="KW-0808">Transferase</keyword>
<keyword evidence="2" id="KW-0489">Methyltransferase</keyword>
<feature type="compositionally biased region" description="Low complexity" evidence="6">
    <location>
        <begin position="37"/>
        <end position="62"/>
    </location>
</feature>
<gene>
    <name evidence="8" type="ORF">DFA_04330</name>
</gene>
<feature type="compositionally biased region" description="Polar residues" evidence="6">
    <location>
        <begin position="365"/>
        <end position="375"/>
    </location>
</feature>
<name>F4PP99_CACFS</name>
<sequence length="375" mass="42573">MNTDNNIVVTATSAAAATAVAVVDTQEKTNPVLEQQTTTNTETNNTTDGDTTVTTSTTSTTTEGVEGVAVVVELTKSQKKKQVRQERWNAVKDLKKAHEREKTKEKRKRKKQSMSSEERLELNRVKMQKKRDPSEIDWWGNIIFDFQHASLMGQREIKSLITQISFAYGNTLRLERPLFMDFCSFTGPVKESFEALQGYINWKVGRHEQSYMDLYKKEELVYLTAESPNIIKELDPTKKYIIGALVDHNRYKGLTYNTALEQGIETAQLPISEFIQLSSRKVLAVNHVFDILLKQTVNNDWKKSFEEVIPSRKVAKEGEEDGEEGEDQSGQDGEEQDSNNINNKEKEIEIESNTNTNNGKDENTTTDSLTTKSIE</sequence>
<proteinExistence type="predicted"/>
<dbReference type="RefSeq" id="XP_004360063.1">
    <property type="nucleotide sequence ID" value="XM_004360006.1"/>
</dbReference>
<evidence type="ECO:0000259" key="7">
    <source>
        <dbReference type="PROSITE" id="PS51675"/>
    </source>
</evidence>
<dbReference type="Gene3D" id="3.40.1280.30">
    <property type="match status" value="1"/>
</dbReference>
<dbReference type="KEGG" id="dfa:DFA_04330"/>
<dbReference type="EC" id="2.1.1.221" evidence="1"/>
<dbReference type="Proteomes" id="UP000007797">
    <property type="component" value="Unassembled WGS sequence"/>
</dbReference>
<dbReference type="GO" id="GO:0002939">
    <property type="term" value="P:tRNA N1-guanine methylation"/>
    <property type="evidence" value="ECO:0007669"/>
    <property type="project" value="TreeGrafter"/>
</dbReference>
<comment type="catalytic activity">
    <reaction evidence="5">
        <text>guanosine(9) in tRNA + S-adenosyl-L-methionine = N(1)-methylguanosine(9) in tRNA + S-adenosyl-L-homocysteine + H(+)</text>
        <dbReference type="Rhea" id="RHEA:43156"/>
        <dbReference type="Rhea" id="RHEA-COMP:10367"/>
        <dbReference type="Rhea" id="RHEA-COMP:10368"/>
        <dbReference type="ChEBI" id="CHEBI:15378"/>
        <dbReference type="ChEBI" id="CHEBI:57856"/>
        <dbReference type="ChEBI" id="CHEBI:59789"/>
        <dbReference type="ChEBI" id="CHEBI:73542"/>
        <dbReference type="ChEBI" id="CHEBI:74269"/>
        <dbReference type="EC" id="2.1.1.221"/>
    </reaction>
</comment>
<protein>
    <recommendedName>
        <fullName evidence="1">tRNA (guanine(9)-N(1))-methyltransferase</fullName>
        <ecNumber evidence="1">2.1.1.221</ecNumber>
    </recommendedName>
</protein>
<feature type="compositionally biased region" description="Basic and acidic residues" evidence="6">
    <location>
        <begin position="83"/>
        <end position="104"/>
    </location>
</feature>
<dbReference type="InterPro" id="IPR007356">
    <property type="entry name" value="tRNA_m1G_MeTrfase_euk"/>
</dbReference>